<dbReference type="RefSeq" id="WP_025348742.1">
    <property type="nucleotide sequence ID" value="NZ_CP006850.1"/>
</dbReference>
<dbReference type="EMBL" id="CP006850">
    <property type="protein sequence ID" value="AHH17265.1"/>
    <property type="molecule type" value="Genomic_DNA"/>
</dbReference>
<dbReference type="HOGENOM" id="CLU_2808129_0_0_11"/>
<organism evidence="1 2">
    <name type="scientific">Nocardia nova SH22a</name>
    <dbReference type="NCBI Taxonomy" id="1415166"/>
    <lineage>
        <taxon>Bacteria</taxon>
        <taxon>Bacillati</taxon>
        <taxon>Actinomycetota</taxon>
        <taxon>Actinomycetes</taxon>
        <taxon>Mycobacteriales</taxon>
        <taxon>Nocardiaceae</taxon>
        <taxon>Nocardia</taxon>
    </lineage>
</organism>
<proteinExistence type="predicted"/>
<dbReference type="Proteomes" id="UP000019150">
    <property type="component" value="Chromosome"/>
</dbReference>
<evidence type="ECO:0000313" key="1">
    <source>
        <dbReference type="EMBL" id="AHH17265.1"/>
    </source>
</evidence>
<name>W5TD49_9NOCA</name>
<dbReference type="AlphaFoldDB" id="W5TD49"/>
<reference evidence="1 2" key="1">
    <citation type="journal article" date="2014" name="Appl. Environ. Microbiol.">
        <title>Insights into the Microbial Degradation of Rubber and Gutta-Percha by Analysis of the Complete Genome of Nocardia nova SH22a.</title>
        <authorList>
            <person name="Luo Q."/>
            <person name="Hiessl S."/>
            <person name="Poehlein A."/>
            <person name="Daniel R."/>
            <person name="Steinbuchel A."/>
        </authorList>
    </citation>
    <scope>NUCLEOTIDE SEQUENCE [LARGE SCALE GENOMIC DNA]</scope>
    <source>
        <strain evidence="1">SH22a</strain>
    </source>
</reference>
<dbReference type="KEGG" id="nno:NONO_c24690"/>
<sequence length="67" mass="6984">MSGRTLVVRLDVTGLGDRDVAEVLSQLEAAGFTIRITRTARTEVPGVGPIVATTAALWTVTDAGRSS</sequence>
<dbReference type="STRING" id="1415166.NONO_c24690"/>
<accession>W5TD49</accession>
<dbReference type="PATRIC" id="fig|1415166.3.peg.2523"/>
<keyword evidence="2" id="KW-1185">Reference proteome</keyword>
<gene>
    <name evidence="1" type="ORF">NONO_c24690</name>
</gene>
<evidence type="ECO:0000313" key="2">
    <source>
        <dbReference type="Proteomes" id="UP000019150"/>
    </source>
</evidence>
<protein>
    <submittedName>
        <fullName evidence="1">Uncharacterized protein</fullName>
    </submittedName>
</protein>